<dbReference type="VEuPathDB" id="FungiDB:H257_06193"/>
<sequence length="556" mass="61758">MNLVKWKENCSVGVQLHECRLTKLACPMVVLVCLDPHGHDERQVDRLLVKTCSKTALLKFKLGPGISVPKSQILLDLDPDVNLHVAVSRDYAQSSLGSTLQCMDPISPNEWVCLGCFATGTIVPLQQHAQSRLARDLLAHHAILPDRDSHRSVQLVMTHMVAWEHLDAFKVLLRDATTEVHTVHGGYTRVHLNESTAARNANSHALCAVVVHVDRVQSLISWMCCGRNAQIKLGCPALCVQKSAFSVVLAPFAPPSSPVRPEAATTSSVSCDDLLLEECADDDVIWVDFDNPLSIMDKVAMAPPANRTQSPTAVEFADDELWTMSDEFAVLPSIACLVPTPADQQLPQPPEHLPASPSQQRLYYDHVDHHDNLDSLAVATFVDDDGMPLEFKTLYYRNNKKGGVRNLRFCGTNLKVQFHRRHHPAITAMPPLSTESTAVVVAFGRFRNFVEPVEEFSAGMWVPQADIYHAVRSKDHPKAMWLQTKCVEPLLFEIRPSGRSLSWHYGFHGAALHKAMVHCIEVVFFETRAAAATTFQCVGVVQSPRFRIVSSRSRES</sequence>
<gene>
    <name evidence="1" type="ORF">DYB30_011767</name>
</gene>
<dbReference type="AlphaFoldDB" id="A0A397EAQ3"/>
<protein>
    <submittedName>
        <fullName evidence="1">Uncharacterized protein</fullName>
    </submittedName>
</protein>
<accession>A0A397EAQ3</accession>
<name>A0A397EAQ3_APHAT</name>
<organism evidence="1 2">
    <name type="scientific">Aphanomyces astaci</name>
    <name type="common">Crayfish plague agent</name>
    <dbReference type="NCBI Taxonomy" id="112090"/>
    <lineage>
        <taxon>Eukaryota</taxon>
        <taxon>Sar</taxon>
        <taxon>Stramenopiles</taxon>
        <taxon>Oomycota</taxon>
        <taxon>Saprolegniomycetes</taxon>
        <taxon>Saprolegniales</taxon>
        <taxon>Verrucalvaceae</taxon>
        <taxon>Aphanomyces</taxon>
    </lineage>
</organism>
<dbReference type="EMBL" id="QUTD01000615">
    <property type="protein sequence ID" value="RHY79181.1"/>
    <property type="molecule type" value="Genomic_DNA"/>
</dbReference>
<reference evidence="1 2" key="1">
    <citation type="submission" date="2018-08" db="EMBL/GenBank/DDBJ databases">
        <title>Aphanomyces genome sequencing and annotation.</title>
        <authorList>
            <person name="Minardi D."/>
            <person name="Oidtmann B."/>
            <person name="Van Der Giezen M."/>
            <person name="Studholme D.J."/>
        </authorList>
    </citation>
    <scope>NUCLEOTIDE SEQUENCE [LARGE SCALE GENOMIC DNA]</scope>
    <source>
        <strain evidence="1 2">D2</strain>
    </source>
</reference>
<proteinExistence type="predicted"/>
<comment type="caution">
    <text evidence="1">The sequence shown here is derived from an EMBL/GenBank/DDBJ whole genome shotgun (WGS) entry which is preliminary data.</text>
</comment>
<evidence type="ECO:0000313" key="1">
    <source>
        <dbReference type="EMBL" id="RHY79181.1"/>
    </source>
</evidence>
<dbReference type="Proteomes" id="UP000266643">
    <property type="component" value="Unassembled WGS sequence"/>
</dbReference>
<evidence type="ECO:0000313" key="2">
    <source>
        <dbReference type="Proteomes" id="UP000266643"/>
    </source>
</evidence>